<gene>
    <name evidence="1" type="primary">jg13405</name>
    <name evidence="1" type="ORF">PAEG_LOCUS6756</name>
</gene>
<sequence length="158" mass="17963">MTTILPNRLIRYHLRLHPNLSPVSVNAAIVLSGTIPLNLRAIEVLEFYEAKRGKPQNILCGREVELKTCFLQALHPARESTEHFTCLEDMSIKTIEENSIEGLNVFTDCWTDGKIDGRVGATLSCWDGDREIQSKKFVFEHYCTVFQAELYALLQPPI</sequence>
<evidence type="ECO:0000313" key="2">
    <source>
        <dbReference type="Proteomes" id="UP000838756"/>
    </source>
</evidence>
<evidence type="ECO:0000313" key="1">
    <source>
        <dbReference type="EMBL" id="CAH2222386.1"/>
    </source>
</evidence>
<proteinExistence type="predicted"/>
<dbReference type="AlphaFoldDB" id="A0A8S4QU28"/>
<accession>A0A8S4QU28</accession>
<organism evidence="1 2">
    <name type="scientific">Pararge aegeria aegeria</name>
    <dbReference type="NCBI Taxonomy" id="348720"/>
    <lineage>
        <taxon>Eukaryota</taxon>
        <taxon>Metazoa</taxon>
        <taxon>Ecdysozoa</taxon>
        <taxon>Arthropoda</taxon>
        <taxon>Hexapoda</taxon>
        <taxon>Insecta</taxon>
        <taxon>Pterygota</taxon>
        <taxon>Neoptera</taxon>
        <taxon>Endopterygota</taxon>
        <taxon>Lepidoptera</taxon>
        <taxon>Glossata</taxon>
        <taxon>Ditrysia</taxon>
        <taxon>Papilionoidea</taxon>
        <taxon>Nymphalidae</taxon>
        <taxon>Satyrinae</taxon>
        <taxon>Satyrini</taxon>
        <taxon>Parargina</taxon>
        <taxon>Pararge</taxon>
    </lineage>
</organism>
<dbReference type="EMBL" id="CAKXAJ010020454">
    <property type="protein sequence ID" value="CAH2222386.1"/>
    <property type="molecule type" value="Genomic_DNA"/>
</dbReference>
<name>A0A8S4QU28_9NEOP</name>
<dbReference type="OrthoDB" id="411823at2759"/>
<keyword evidence="2" id="KW-1185">Reference proteome</keyword>
<protein>
    <submittedName>
        <fullName evidence="1">Jg13405 protein</fullName>
    </submittedName>
</protein>
<dbReference type="Proteomes" id="UP000838756">
    <property type="component" value="Unassembled WGS sequence"/>
</dbReference>
<reference evidence="1" key="1">
    <citation type="submission" date="2022-03" db="EMBL/GenBank/DDBJ databases">
        <authorList>
            <person name="Lindestad O."/>
        </authorList>
    </citation>
    <scope>NUCLEOTIDE SEQUENCE</scope>
</reference>
<comment type="caution">
    <text evidence="1">The sequence shown here is derived from an EMBL/GenBank/DDBJ whole genome shotgun (WGS) entry which is preliminary data.</text>
</comment>